<dbReference type="EMBL" id="JAUEPS010000004">
    <property type="protein sequence ID" value="KAK0466111.1"/>
    <property type="molecule type" value="Genomic_DNA"/>
</dbReference>
<protein>
    <recommendedName>
        <fullName evidence="1">Helitron helicase-like domain-containing protein</fullName>
    </recommendedName>
</protein>
<name>A0AA39NI73_ARMTA</name>
<dbReference type="GeneID" id="85350632"/>
<dbReference type="RefSeq" id="XP_060336938.1">
    <property type="nucleotide sequence ID" value="XM_060467084.1"/>
</dbReference>
<dbReference type="InterPro" id="IPR025476">
    <property type="entry name" value="Helitron_helicase-like"/>
</dbReference>
<dbReference type="AlphaFoldDB" id="A0AA39NI73"/>
<feature type="non-terminal residue" evidence="2">
    <location>
        <position position="296"/>
    </location>
</feature>
<comment type="caution">
    <text evidence="2">The sequence shown here is derived from an EMBL/GenBank/DDBJ whole genome shotgun (WGS) entry which is preliminary data.</text>
</comment>
<feature type="domain" description="Helitron helicase-like" evidence="1">
    <location>
        <begin position="84"/>
        <end position="296"/>
    </location>
</feature>
<dbReference type="Proteomes" id="UP001175211">
    <property type="component" value="Unassembled WGS sequence"/>
</dbReference>
<proteinExistence type="predicted"/>
<accession>A0AA39NI73</accession>
<evidence type="ECO:0000313" key="2">
    <source>
        <dbReference type="EMBL" id="KAK0466111.1"/>
    </source>
</evidence>
<evidence type="ECO:0000259" key="1">
    <source>
        <dbReference type="Pfam" id="PF14214"/>
    </source>
</evidence>
<evidence type="ECO:0000313" key="3">
    <source>
        <dbReference type="Proteomes" id="UP001175211"/>
    </source>
</evidence>
<keyword evidence="3" id="KW-1185">Reference proteome</keyword>
<gene>
    <name evidence="2" type="ORF">EV420DRAFT_1261642</name>
</gene>
<sequence length="296" mass="33228">MGVSDVESVKIQGRTFEAAALRNLIRPPDEKPDLTIFSGSEAIGEYNNPDLMKGMFPTLFPFGKGGFEEPQRKVTVAFDTHANYFLDIGDRSFWCHNSFIFVAMNIIQRRQAHLHTHFTVNSANFDAVSDVIEGIKPATLKAVVAKHLEEEGKVADLTAEEKKVFTLLSKVKTIAAKVTGSEASKITYRNEIRSYCGHFGIPHIFFTANPSPQNSPVFQLMCRDTAINLDERFPKMADYVKRCTRLADDPVAALDFFNFSCKAMMCCLFGWDFKKRRSSREGGILGHLKAFYGTTE</sequence>
<dbReference type="Pfam" id="PF14214">
    <property type="entry name" value="Helitron_like_N"/>
    <property type="match status" value="1"/>
</dbReference>
<reference evidence="2" key="1">
    <citation type="submission" date="2023-06" db="EMBL/GenBank/DDBJ databases">
        <authorList>
            <consortium name="Lawrence Berkeley National Laboratory"/>
            <person name="Ahrendt S."/>
            <person name="Sahu N."/>
            <person name="Indic B."/>
            <person name="Wong-Bajracharya J."/>
            <person name="Merenyi Z."/>
            <person name="Ke H.-M."/>
            <person name="Monk M."/>
            <person name="Kocsube S."/>
            <person name="Drula E."/>
            <person name="Lipzen A."/>
            <person name="Balint B."/>
            <person name="Henrissat B."/>
            <person name="Andreopoulos B."/>
            <person name="Martin F.M."/>
            <person name="Harder C.B."/>
            <person name="Rigling D."/>
            <person name="Ford K.L."/>
            <person name="Foster G.D."/>
            <person name="Pangilinan J."/>
            <person name="Papanicolaou A."/>
            <person name="Barry K."/>
            <person name="LaButti K."/>
            <person name="Viragh M."/>
            <person name="Koriabine M."/>
            <person name="Yan M."/>
            <person name="Riley R."/>
            <person name="Champramary S."/>
            <person name="Plett K.L."/>
            <person name="Tsai I.J."/>
            <person name="Slot J."/>
            <person name="Sipos G."/>
            <person name="Plett J."/>
            <person name="Nagy L.G."/>
            <person name="Grigoriev I.V."/>
        </authorList>
    </citation>
    <scope>NUCLEOTIDE SEQUENCE</scope>
    <source>
        <strain evidence="2">CCBAS 213</strain>
    </source>
</reference>
<organism evidence="2 3">
    <name type="scientific">Armillaria tabescens</name>
    <name type="common">Ringless honey mushroom</name>
    <name type="synonym">Agaricus tabescens</name>
    <dbReference type="NCBI Taxonomy" id="1929756"/>
    <lineage>
        <taxon>Eukaryota</taxon>
        <taxon>Fungi</taxon>
        <taxon>Dikarya</taxon>
        <taxon>Basidiomycota</taxon>
        <taxon>Agaricomycotina</taxon>
        <taxon>Agaricomycetes</taxon>
        <taxon>Agaricomycetidae</taxon>
        <taxon>Agaricales</taxon>
        <taxon>Marasmiineae</taxon>
        <taxon>Physalacriaceae</taxon>
        <taxon>Desarmillaria</taxon>
    </lineage>
</organism>